<proteinExistence type="predicted"/>
<evidence type="ECO:0000313" key="5">
    <source>
        <dbReference type="EMBL" id="MFC6954335.1"/>
    </source>
</evidence>
<name>A0ABD5VJI1_9EURY</name>
<evidence type="ECO:0000313" key="6">
    <source>
        <dbReference type="Proteomes" id="UP001596395"/>
    </source>
</evidence>
<gene>
    <name evidence="5" type="ORF">ACFQGB_15840</name>
</gene>
<dbReference type="GO" id="GO:0008168">
    <property type="term" value="F:methyltransferase activity"/>
    <property type="evidence" value="ECO:0007669"/>
    <property type="project" value="UniProtKB-KW"/>
</dbReference>
<protein>
    <submittedName>
        <fullName evidence="5">SAM-dependent methyltransferase</fullName>
        <ecNumber evidence="5">2.1.1.-</ecNumber>
    </submittedName>
</protein>
<dbReference type="InterPro" id="IPR029063">
    <property type="entry name" value="SAM-dependent_MTases_sf"/>
</dbReference>
<keyword evidence="6" id="KW-1185">Reference proteome</keyword>
<evidence type="ECO:0000256" key="2">
    <source>
        <dbReference type="ARBA" id="ARBA00022679"/>
    </source>
</evidence>
<dbReference type="InterPro" id="IPR041698">
    <property type="entry name" value="Methyltransf_25"/>
</dbReference>
<keyword evidence="2 5" id="KW-0808">Transferase</keyword>
<dbReference type="EC" id="2.1.1.-" evidence="5"/>
<comment type="caution">
    <text evidence="5">The sequence shown here is derived from an EMBL/GenBank/DDBJ whole genome shotgun (WGS) entry which is preliminary data.</text>
</comment>
<reference evidence="5 6" key="1">
    <citation type="journal article" date="2019" name="Int. J. Syst. Evol. Microbiol.">
        <title>The Global Catalogue of Microorganisms (GCM) 10K type strain sequencing project: providing services to taxonomists for standard genome sequencing and annotation.</title>
        <authorList>
            <consortium name="The Broad Institute Genomics Platform"/>
            <consortium name="The Broad Institute Genome Sequencing Center for Infectious Disease"/>
            <person name="Wu L."/>
            <person name="Ma J."/>
        </authorList>
    </citation>
    <scope>NUCLEOTIDE SEQUENCE [LARGE SCALE GENOMIC DNA]</scope>
    <source>
        <strain evidence="5 6">GX26</strain>
    </source>
</reference>
<dbReference type="EMBL" id="JBHSXN010000003">
    <property type="protein sequence ID" value="MFC6954335.1"/>
    <property type="molecule type" value="Genomic_DNA"/>
</dbReference>
<evidence type="ECO:0000256" key="3">
    <source>
        <dbReference type="ARBA" id="ARBA00022691"/>
    </source>
</evidence>
<evidence type="ECO:0000259" key="4">
    <source>
        <dbReference type="Pfam" id="PF13649"/>
    </source>
</evidence>
<dbReference type="GO" id="GO:0032259">
    <property type="term" value="P:methylation"/>
    <property type="evidence" value="ECO:0007669"/>
    <property type="project" value="UniProtKB-KW"/>
</dbReference>
<accession>A0ABD5VJI1</accession>
<dbReference type="Pfam" id="PF13649">
    <property type="entry name" value="Methyltransf_25"/>
    <property type="match status" value="1"/>
</dbReference>
<dbReference type="Proteomes" id="UP001596395">
    <property type="component" value="Unassembled WGS sequence"/>
</dbReference>
<feature type="domain" description="Methyltransferase" evidence="4">
    <location>
        <begin position="51"/>
        <end position="148"/>
    </location>
</feature>
<organism evidence="5 6">
    <name type="scientific">Halorubellus litoreus</name>
    <dbReference type="NCBI Taxonomy" id="755308"/>
    <lineage>
        <taxon>Archaea</taxon>
        <taxon>Methanobacteriati</taxon>
        <taxon>Methanobacteriota</taxon>
        <taxon>Stenosarchaea group</taxon>
        <taxon>Halobacteria</taxon>
        <taxon>Halobacteriales</taxon>
        <taxon>Halorubellaceae</taxon>
        <taxon>Halorubellus</taxon>
    </lineage>
</organism>
<dbReference type="RefSeq" id="WP_336351287.1">
    <property type="nucleotide sequence ID" value="NZ_JAZAQL010000003.1"/>
</dbReference>
<dbReference type="Gene3D" id="2.20.25.110">
    <property type="entry name" value="S-adenosyl-L-methionine-dependent methyltransferases"/>
    <property type="match status" value="1"/>
</dbReference>
<dbReference type="PANTHER" id="PTHR43464:SF19">
    <property type="entry name" value="UBIQUINONE BIOSYNTHESIS O-METHYLTRANSFERASE, MITOCHONDRIAL"/>
    <property type="match status" value="1"/>
</dbReference>
<dbReference type="AlphaFoldDB" id="A0ABD5VJI1"/>
<keyword evidence="3" id="KW-0949">S-adenosyl-L-methionine</keyword>
<dbReference type="PANTHER" id="PTHR43464">
    <property type="entry name" value="METHYLTRANSFERASE"/>
    <property type="match status" value="1"/>
</dbReference>
<dbReference type="Gene3D" id="3.40.50.150">
    <property type="entry name" value="Vaccinia Virus protein VP39"/>
    <property type="match status" value="1"/>
</dbReference>
<dbReference type="CDD" id="cd02440">
    <property type="entry name" value="AdoMet_MTases"/>
    <property type="match status" value="1"/>
</dbReference>
<sequence length="253" mass="28626">MSDTRPWHEDDRFWEAFRDAMFPEEKFERAGEELDSILALPGVDVTAGDSVLDLPCGPGRHSVALAERGFDVTGVDATPAYLDEARTRASDADVADRVSFVDADMREFTRPGAFDLALNLFTSFGYFDERADDERVAEHLHASLAPGGTLVMDLASKETLARDFRARTWDEFEDGYVLEERTVTDDWSWMENSWRLVVDGDVREYDVSHRLYSAYELTSLLERVGFETVNAYGTLDADAYDHEAERLLVVAEK</sequence>
<keyword evidence="1 5" id="KW-0489">Methyltransferase</keyword>
<dbReference type="SUPFAM" id="SSF53335">
    <property type="entry name" value="S-adenosyl-L-methionine-dependent methyltransferases"/>
    <property type="match status" value="1"/>
</dbReference>
<evidence type="ECO:0000256" key="1">
    <source>
        <dbReference type="ARBA" id="ARBA00022603"/>
    </source>
</evidence>